<protein>
    <submittedName>
        <fullName evidence="2">Uncharacterized protein</fullName>
    </submittedName>
</protein>
<comment type="caution">
    <text evidence="2">The sequence shown here is derived from an EMBL/GenBank/DDBJ whole genome shotgun (WGS) entry which is preliminary data.</text>
</comment>
<organism evidence="2 3">
    <name type="scientific">Favolaschia claudopus</name>
    <dbReference type="NCBI Taxonomy" id="2862362"/>
    <lineage>
        <taxon>Eukaryota</taxon>
        <taxon>Fungi</taxon>
        <taxon>Dikarya</taxon>
        <taxon>Basidiomycota</taxon>
        <taxon>Agaricomycotina</taxon>
        <taxon>Agaricomycetes</taxon>
        <taxon>Agaricomycetidae</taxon>
        <taxon>Agaricales</taxon>
        <taxon>Marasmiineae</taxon>
        <taxon>Mycenaceae</taxon>
        <taxon>Favolaschia</taxon>
    </lineage>
</organism>
<dbReference type="EMBL" id="JAWWNJ010000084">
    <property type="protein sequence ID" value="KAK7001143.1"/>
    <property type="molecule type" value="Genomic_DNA"/>
</dbReference>
<evidence type="ECO:0000313" key="3">
    <source>
        <dbReference type="Proteomes" id="UP001362999"/>
    </source>
</evidence>
<dbReference type="Proteomes" id="UP001362999">
    <property type="component" value="Unassembled WGS sequence"/>
</dbReference>
<keyword evidence="3" id="KW-1185">Reference proteome</keyword>
<gene>
    <name evidence="2" type="ORF">R3P38DRAFT_2796169</name>
</gene>
<accession>A0AAW0A4U7</accession>
<evidence type="ECO:0000313" key="2">
    <source>
        <dbReference type="EMBL" id="KAK7001143.1"/>
    </source>
</evidence>
<evidence type="ECO:0000256" key="1">
    <source>
        <dbReference type="SAM" id="MobiDB-lite"/>
    </source>
</evidence>
<sequence length="243" mass="26639">MSGFPTIPLGVQKGKRTQKGGKRKKKKEKRKRQQKTRVTGKGYKVQHKYIEAHLLASASDAAAASRYFKGAVILGLQKVIENSKVAQLTDLGRDFRVHQRLNETILRSPHPFFASPQAASLESPEVMRKNSLIPKQNQRSSSPQGREIVDEKQKVVKCYCCDNVTLSLGGPATGYHITGLTLFGYSLSGGMPAAETPYCNNPVRYRDQAKNRQRNGPAVTVTVASIQGFSIRGGFLPAPGVSQ</sequence>
<feature type="region of interest" description="Disordered" evidence="1">
    <location>
        <begin position="1"/>
        <end position="39"/>
    </location>
</feature>
<feature type="compositionally biased region" description="Basic residues" evidence="1">
    <location>
        <begin position="13"/>
        <end position="35"/>
    </location>
</feature>
<reference evidence="2 3" key="1">
    <citation type="journal article" date="2024" name="J Genomics">
        <title>Draft genome sequencing and assembly of Favolaschia claudopus CIRM-BRFM 2984 isolated from oak limbs.</title>
        <authorList>
            <person name="Navarro D."/>
            <person name="Drula E."/>
            <person name="Chaduli D."/>
            <person name="Cazenave R."/>
            <person name="Ahrendt S."/>
            <person name="Wang J."/>
            <person name="Lipzen A."/>
            <person name="Daum C."/>
            <person name="Barry K."/>
            <person name="Grigoriev I.V."/>
            <person name="Favel A."/>
            <person name="Rosso M.N."/>
            <person name="Martin F."/>
        </authorList>
    </citation>
    <scope>NUCLEOTIDE SEQUENCE [LARGE SCALE GENOMIC DNA]</scope>
    <source>
        <strain evidence="2 3">CIRM-BRFM 2984</strain>
    </source>
</reference>
<dbReference type="AlphaFoldDB" id="A0AAW0A4U7"/>
<name>A0AAW0A4U7_9AGAR</name>
<proteinExistence type="predicted"/>